<dbReference type="Proteomes" id="UP000446658">
    <property type="component" value="Unassembled WGS sequence"/>
</dbReference>
<comment type="caution">
    <text evidence="2">The sequence shown here is derived from an EMBL/GenBank/DDBJ whole genome shotgun (WGS) entry which is preliminary data.</text>
</comment>
<gene>
    <name evidence="2" type="ORF">GKE73_16310</name>
</gene>
<feature type="chain" id="PRO_5032710204" evidence="1">
    <location>
        <begin position="21"/>
        <end position="186"/>
    </location>
</feature>
<dbReference type="RefSeq" id="WP_230371185.1">
    <property type="nucleotide sequence ID" value="NZ_WLYX01000001.1"/>
</dbReference>
<protein>
    <submittedName>
        <fullName evidence="2">Uncharacterized protein</fullName>
    </submittedName>
</protein>
<evidence type="ECO:0000313" key="3">
    <source>
        <dbReference type="Proteomes" id="UP000446658"/>
    </source>
</evidence>
<name>A0A844GFA4_9NEIS</name>
<proteinExistence type="predicted"/>
<feature type="signal peptide" evidence="1">
    <location>
        <begin position="1"/>
        <end position="20"/>
    </location>
</feature>
<evidence type="ECO:0000256" key="1">
    <source>
        <dbReference type="SAM" id="SignalP"/>
    </source>
</evidence>
<dbReference type="EMBL" id="WLYX01000001">
    <property type="protein sequence ID" value="MTD34000.1"/>
    <property type="molecule type" value="Genomic_DNA"/>
</dbReference>
<accession>A0A844GFA4</accession>
<evidence type="ECO:0000313" key="2">
    <source>
        <dbReference type="EMBL" id="MTD34000.1"/>
    </source>
</evidence>
<dbReference type="AlphaFoldDB" id="A0A844GFA4"/>
<keyword evidence="3" id="KW-1185">Reference proteome</keyword>
<sequence length="186" mass="20552">MKLLHIAAITLSVASTIAAAAPRCIDPSVPTKITKLDRDGTFKELKIKFKQDGDLYDVDIIPRARGEIGYFTARDGANVAYQLPIKALPVSLDNLESIHGSQIEVAQISLGTDGKKQVAVVHCDTEHFKSVVEVFSLRNGKWVRLMSDTGQDKVFFRSGEVFIPIGTQGYGVLYRYRNGKLVKLQD</sequence>
<organism evidence="2 3">
    <name type="scientific">Paludibacterium denitrificans</name>
    <dbReference type="NCBI Taxonomy" id="2675226"/>
    <lineage>
        <taxon>Bacteria</taxon>
        <taxon>Pseudomonadati</taxon>
        <taxon>Pseudomonadota</taxon>
        <taxon>Betaproteobacteria</taxon>
        <taxon>Neisseriales</taxon>
        <taxon>Chromobacteriaceae</taxon>
        <taxon>Paludibacterium</taxon>
    </lineage>
</organism>
<keyword evidence="1" id="KW-0732">Signal</keyword>
<reference evidence="2 3" key="1">
    <citation type="submission" date="2019-11" db="EMBL/GenBank/DDBJ databases">
        <title>Draft genome sequence of Paludibacterium sp. dN18-1.</title>
        <authorList>
            <person name="Im W.-T."/>
        </authorList>
    </citation>
    <scope>NUCLEOTIDE SEQUENCE [LARGE SCALE GENOMIC DNA]</scope>
    <source>
        <strain evidence="3">dN 18-1</strain>
    </source>
</reference>